<organism evidence="1 2">
    <name type="scientific">Purpureocillium lilacinum</name>
    <name type="common">Paecilomyces lilacinus</name>
    <dbReference type="NCBI Taxonomy" id="33203"/>
    <lineage>
        <taxon>Eukaryota</taxon>
        <taxon>Fungi</taxon>
        <taxon>Dikarya</taxon>
        <taxon>Ascomycota</taxon>
        <taxon>Pezizomycotina</taxon>
        <taxon>Sordariomycetes</taxon>
        <taxon>Hypocreomycetidae</taxon>
        <taxon>Hypocreales</taxon>
        <taxon>Ophiocordycipitaceae</taxon>
        <taxon>Purpureocillium</taxon>
    </lineage>
</organism>
<name>A0ACC4DB69_PURLI</name>
<comment type="caution">
    <text evidence="1">The sequence shown here is derived from an EMBL/GenBank/DDBJ whole genome shotgun (WGS) entry which is preliminary data.</text>
</comment>
<reference evidence="1" key="1">
    <citation type="submission" date="2024-12" db="EMBL/GenBank/DDBJ databases">
        <title>Comparative genomics and development of molecular markers within Purpureocillium lilacinum and among Purpureocillium species.</title>
        <authorList>
            <person name="Yeh Z.-Y."/>
            <person name="Ni N.-T."/>
            <person name="Lo P.-H."/>
            <person name="Mushyakhwo K."/>
            <person name="Lin C.-F."/>
            <person name="Nai Y.-S."/>
        </authorList>
    </citation>
    <scope>NUCLEOTIDE SEQUENCE</scope>
    <source>
        <strain evidence="1">NCHU-NPUST-175</strain>
    </source>
</reference>
<dbReference type="EMBL" id="JBGNUJ010000012">
    <property type="protein sequence ID" value="KAL3953087.1"/>
    <property type="molecule type" value="Genomic_DNA"/>
</dbReference>
<sequence length="562" mass="61161">MAANNMLNPAADLAAEDAQFLKEVEQVKAWWSDSRWKHTKRPFTAEQIVSKRGNLKIEYPSNAQAKKLWKILEGRFANKDASYTYGCLEPTMVTQMAKYLDTVYVSGWQSSSTASASDEPGPDLADYPYTTVPNKVGHLFMAQLFHDRKQRQERLSTPKAQRGSVAHVDYLRPIIADADTGHGGLTAVMKLTKLFVEKGAAGIHIEDQAPGTKKCGHMAGKVLVPISEHISRLVAIRAQADIMGTDLIAVARTDAEAATLITTTIDPRDHAFILGSTNPKLQPLNDLMVAAEAAGKTGDALQRIEDEWLAAAGLARFDDAVAAAIDAASSVRDKAAAKAKYAAQAKGKSNAEARAVARGILGGQDVYFDWDAPRTREGYYRLKGGCDCAVNRAIAYGPYCDAVWMESKLPDFAQAKEFADGVHAAIPHQKCAPSPPLPSDALPCSPTTSPPSFNWKTAMPRADQETYIRRLATLGYCWQFITLAGLHTTALISDRFARAYSQQGMRAYGELVQEPEMELGVDVVKHQKWSGATYVDELQKMVTGGVSSTAAMGKGVTEDQFK</sequence>
<evidence type="ECO:0000313" key="2">
    <source>
        <dbReference type="Proteomes" id="UP001638806"/>
    </source>
</evidence>
<keyword evidence="2" id="KW-1185">Reference proteome</keyword>
<evidence type="ECO:0000313" key="1">
    <source>
        <dbReference type="EMBL" id="KAL3953087.1"/>
    </source>
</evidence>
<protein>
    <submittedName>
        <fullName evidence="1">Uncharacterized protein</fullName>
    </submittedName>
</protein>
<dbReference type="Proteomes" id="UP001638806">
    <property type="component" value="Unassembled WGS sequence"/>
</dbReference>
<proteinExistence type="predicted"/>
<gene>
    <name evidence="1" type="ORF">ACCO45_013030</name>
</gene>
<accession>A0ACC4DB69</accession>